<reference evidence="2" key="1">
    <citation type="journal article" date="2023" name="PLoS Negl. Trop. Dis.">
        <title>A genome sequence for Biomphalaria pfeifferi, the major vector snail for the human-infecting parasite Schistosoma mansoni.</title>
        <authorList>
            <person name="Bu L."/>
            <person name="Lu L."/>
            <person name="Laidemitt M.R."/>
            <person name="Zhang S.M."/>
            <person name="Mutuku M."/>
            <person name="Mkoji G."/>
            <person name="Steinauer M."/>
            <person name="Loker E.S."/>
        </authorList>
    </citation>
    <scope>NUCLEOTIDE SEQUENCE</scope>
    <source>
        <strain evidence="2">KasaAsao</strain>
    </source>
</reference>
<evidence type="ECO:0000313" key="2">
    <source>
        <dbReference type="EMBL" id="KAK0049852.1"/>
    </source>
</evidence>
<comment type="caution">
    <text evidence="2">The sequence shown here is derived from an EMBL/GenBank/DDBJ whole genome shotgun (WGS) entry which is preliminary data.</text>
</comment>
<sequence length="210" mass="23302">MALIHVLFLCFLTKVANLAPLLDSTLRCECHSTSTPSPHDLKKDIITAANAIIHKVQEVMRYISSQNILTVAEINNIKNLTALKIASLPAKQMFCNTEAYKTAFQDYFTCLMAFLSSLNVVDKEVKSKSVEMQGAIEAVKFLLGKVRYALTCVNVEVDSLVPRNIPISPAGDEKETGKRAYAYLHELALTMHNFTNDLKQTCNSGQLMVC</sequence>
<gene>
    <name evidence="2" type="ORF">Bpfe_020744</name>
</gene>
<feature type="chain" id="PRO_5042062117" description="Interleukin-6" evidence="1">
    <location>
        <begin position="19"/>
        <end position="210"/>
    </location>
</feature>
<evidence type="ECO:0008006" key="4">
    <source>
        <dbReference type="Google" id="ProtNLM"/>
    </source>
</evidence>
<dbReference type="AlphaFoldDB" id="A0AAD8B928"/>
<dbReference type="EMBL" id="JASAOG010000121">
    <property type="protein sequence ID" value="KAK0049852.1"/>
    <property type="molecule type" value="Genomic_DNA"/>
</dbReference>
<organism evidence="2 3">
    <name type="scientific">Biomphalaria pfeifferi</name>
    <name type="common">Bloodfluke planorb</name>
    <name type="synonym">Freshwater snail</name>
    <dbReference type="NCBI Taxonomy" id="112525"/>
    <lineage>
        <taxon>Eukaryota</taxon>
        <taxon>Metazoa</taxon>
        <taxon>Spiralia</taxon>
        <taxon>Lophotrochozoa</taxon>
        <taxon>Mollusca</taxon>
        <taxon>Gastropoda</taxon>
        <taxon>Heterobranchia</taxon>
        <taxon>Euthyneura</taxon>
        <taxon>Panpulmonata</taxon>
        <taxon>Hygrophila</taxon>
        <taxon>Lymnaeoidea</taxon>
        <taxon>Planorbidae</taxon>
        <taxon>Biomphalaria</taxon>
    </lineage>
</organism>
<reference evidence="2" key="2">
    <citation type="submission" date="2023-04" db="EMBL/GenBank/DDBJ databases">
        <authorList>
            <person name="Bu L."/>
            <person name="Lu L."/>
            <person name="Laidemitt M.R."/>
            <person name="Zhang S.M."/>
            <person name="Mutuku M."/>
            <person name="Mkoji G."/>
            <person name="Steinauer M."/>
            <person name="Loker E.S."/>
        </authorList>
    </citation>
    <scope>NUCLEOTIDE SEQUENCE</scope>
    <source>
        <strain evidence="2">KasaAsao</strain>
        <tissue evidence="2">Whole Snail</tissue>
    </source>
</reference>
<evidence type="ECO:0000256" key="1">
    <source>
        <dbReference type="SAM" id="SignalP"/>
    </source>
</evidence>
<feature type="signal peptide" evidence="1">
    <location>
        <begin position="1"/>
        <end position="18"/>
    </location>
</feature>
<name>A0AAD8B928_BIOPF</name>
<dbReference type="Proteomes" id="UP001233172">
    <property type="component" value="Unassembled WGS sequence"/>
</dbReference>
<accession>A0AAD8B928</accession>
<keyword evidence="3" id="KW-1185">Reference proteome</keyword>
<protein>
    <recommendedName>
        <fullName evidence="4">Interleukin-6</fullName>
    </recommendedName>
</protein>
<keyword evidence="1" id="KW-0732">Signal</keyword>
<evidence type="ECO:0000313" key="3">
    <source>
        <dbReference type="Proteomes" id="UP001233172"/>
    </source>
</evidence>
<proteinExistence type="predicted"/>